<dbReference type="EMBL" id="NOKQ01000220">
    <property type="protein sequence ID" value="OZS77527.1"/>
    <property type="molecule type" value="Genomic_DNA"/>
</dbReference>
<feature type="transmembrane region" description="Helical" evidence="1">
    <location>
        <begin position="202"/>
        <end position="221"/>
    </location>
</feature>
<protein>
    <recommendedName>
        <fullName evidence="4">DUF1129 domain-containing protein</fullName>
    </recommendedName>
</protein>
<dbReference type="Pfam" id="PF06570">
    <property type="entry name" value="DUF1129"/>
    <property type="match status" value="1"/>
</dbReference>
<comment type="caution">
    <text evidence="2">The sequence shown here is derived from an EMBL/GenBank/DDBJ whole genome shotgun (WGS) entry which is preliminary data.</text>
</comment>
<name>A0A264W3B9_9BACL</name>
<reference evidence="2 3" key="1">
    <citation type="submission" date="2017-07" db="EMBL/GenBank/DDBJ databases">
        <title>Tetzosporium hominis gen.nov. sp.nov.</title>
        <authorList>
            <person name="Tetz G."/>
            <person name="Tetz V."/>
        </authorList>
    </citation>
    <scope>NUCLEOTIDE SEQUENCE [LARGE SCALE GENOMIC DNA]</scope>
    <source>
        <strain evidence="2 3">VT-49</strain>
    </source>
</reference>
<dbReference type="Gene3D" id="1.10.1900.10">
    <property type="entry name" value="c-terminal domain of poly(a) binding protein"/>
    <property type="match status" value="1"/>
</dbReference>
<evidence type="ECO:0000313" key="3">
    <source>
        <dbReference type="Proteomes" id="UP000217065"/>
    </source>
</evidence>
<feature type="transmembrane region" description="Helical" evidence="1">
    <location>
        <begin position="129"/>
        <end position="151"/>
    </location>
</feature>
<feature type="transmembrane region" description="Helical" evidence="1">
    <location>
        <begin position="98"/>
        <end position="117"/>
    </location>
</feature>
<evidence type="ECO:0000313" key="2">
    <source>
        <dbReference type="EMBL" id="OZS77527.1"/>
    </source>
</evidence>
<keyword evidence="1" id="KW-1133">Transmembrane helix</keyword>
<keyword evidence="1" id="KW-0472">Membrane</keyword>
<dbReference type="InterPro" id="IPR009214">
    <property type="entry name" value="DUF1129"/>
</dbReference>
<dbReference type="PANTHER" id="PTHR41307">
    <property type="entry name" value="MEMBRANE PROTEIN-RELATED"/>
    <property type="match status" value="1"/>
</dbReference>
<evidence type="ECO:0000256" key="1">
    <source>
        <dbReference type="SAM" id="Phobius"/>
    </source>
</evidence>
<proteinExistence type="predicted"/>
<gene>
    <name evidence="2" type="ORF">CF394_09925</name>
</gene>
<evidence type="ECO:0008006" key="4">
    <source>
        <dbReference type="Google" id="ProtNLM"/>
    </source>
</evidence>
<accession>A0A264W3B9</accession>
<dbReference type="AlphaFoldDB" id="A0A264W3B9"/>
<feature type="transmembrane region" description="Helical" evidence="1">
    <location>
        <begin position="172"/>
        <end position="196"/>
    </location>
</feature>
<dbReference type="Proteomes" id="UP000217065">
    <property type="component" value="Unassembled WGS sequence"/>
</dbReference>
<organism evidence="2 3">
    <name type="scientific">Tetzosporium hominis</name>
    <dbReference type="NCBI Taxonomy" id="2020506"/>
    <lineage>
        <taxon>Bacteria</taxon>
        <taxon>Bacillati</taxon>
        <taxon>Bacillota</taxon>
        <taxon>Bacilli</taxon>
        <taxon>Bacillales</taxon>
        <taxon>Caryophanaceae</taxon>
        <taxon>Tetzosporium</taxon>
    </lineage>
</organism>
<dbReference type="OrthoDB" id="1655249at2"/>
<keyword evidence="3" id="KW-1185">Reference proteome</keyword>
<dbReference type="RefSeq" id="WP_094943369.1">
    <property type="nucleotide sequence ID" value="NZ_NOKQ01000220.1"/>
</dbReference>
<dbReference type="SUPFAM" id="SSF158560">
    <property type="entry name" value="BH3980-like"/>
    <property type="match status" value="1"/>
</dbReference>
<keyword evidence="1" id="KW-0812">Transmembrane</keyword>
<sequence>MNVQDLIKENNEKRELLHVPNKVYYEQLLVYIRTKLSLSEQKTEEVLMDMLDHLLEAQADGKSATDVFGDDPKAYADDVIEQIPDEEKRDMVKFWGRMAFQLIAYYFIARGVILFALDYFSESPDTQIYLLPSLIQLAVMIGVVWVAVRLLMRQLNKSAFNEETKTSRWKEFAGAGAVGGLGFAIIAVVNWVLPYFGPSMDFPPASSIGIGAVLLLVSWVLKRTEWSS</sequence>
<dbReference type="PANTHER" id="PTHR41307:SF1">
    <property type="entry name" value="MEMBRANE PROTEIN"/>
    <property type="match status" value="1"/>
</dbReference>